<sequence>MHTGRLKSEDVIQPDLYFSPPASNLAVGAGPIWESVSLNIVRVRVVRSPKLVPSSIQWYVEGHQQEASGSGIGQFTW</sequence>
<evidence type="ECO:0000313" key="2">
    <source>
        <dbReference type="Proteomes" id="UP000007322"/>
    </source>
</evidence>
<evidence type="ECO:0000313" key="1">
    <source>
        <dbReference type="EMBL" id="AEO59840.1"/>
    </source>
</evidence>
<dbReference type="VEuPathDB" id="FungiDB:MYCTH_2308419"/>
<accession>G2QJT4</accession>
<name>G2QJT4_THET4</name>
<dbReference type="GeneID" id="11507191"/>
<dbReference type="Proteomes" id="UP000007322">
    <property type="component" value="Chromosome 5"/>
</dbReference>
<dbReference type="AlphaFoldDB" id="G2QJT4"/>
<gene>
    <name evidence="1" type="ORF">MYCTH_2308419</name>
</gene>
<protein>
    <submittedName>
        <fullName evidence="1">Uncharacterized protein</fullName>
    </submittedName>
</protein>
<dbReference type="RefSeq" id="XP_003665085.1">
    <property type="nucleotide sequence ID" value="XM_003665037.1"/>
</dbReference>
<dbReference type="HOGENOM" id="CLU_2639831_0_0_1"/>
<organism evidence="1 2">
    <name type="scientific">Thermothelomyces thermophilus (strain ATCC 42464 / BCRC 31852 / DSM 1799)</name>
    <name type="common">Sporotrichum thermophile</name>
    <dbReference type="NCBI Taxonomy" id="573729"/>
    <lineage>
        <taxon>Eukaryota</taxon>
        <taxon>Fungi</taxon>
        <taxon>Dikarya</taxon>
        <taxon>Ascomycota</taxon>
        <taxon>Pezizomycotina</taxon>
        <taxon>Sordariomycetes</taxon>
        <taxon>Sordariomycetidae</taxon>
        <taxon>Sordariales</taxon>
        <taxon>Chaetomiaceae</taxon>
        <taxon>Thermothelomyces</taxon>
    </lineage>
</organism>
<proteinExistence type="predicted"/>
<dbReference type="InParanoid" id="G2QJT4"/>
<dbReference type="EMBL" id="CP003006">
    <property type="protein sequence ID" value="AEO59840.1"/>
    <property type="molecule type" value="Genomic_DNA"/>
</dbReference>
<keyword evidence="2" id="KW-1185">Reference proteome</keyword>
<reference evidence="1 2" key="1">
    <citation type="journal article" date="2011" name="Nat. Biotechnol.">
        <title>Comparative genomic analysis of the thermophilic biomass-degrading fungi Myceliophthora thermophila and Thielavia terrestris.</title>
        <authorList>
            <person name="Berka R.M."/>
            <person name="Grigoriev I.V."/>
            <person name="Otillar R."/>
            <person name="Salamov A."/>
            <person name="Grimwood J."/>
            <person name="Reid I."/>
            <person name="Ishmael N."/>
            <person name="John T."/>
            <person name="Darmond C."/>
            <person name="Moisan M.-C."/>
            <person name="Henrissat B."/>
            <person name="Coutinho P.M."/>
            <person name="Lombard V."/>
            <person name="Natvig D.O."/>
            <person name="Lindquist E."/>
            <person name="Schmutz J."/>
            <person name="Lucas S."/>
            <person name="Harris P."/>
            <person name="Powlowski J."/>
            <person name="Bellemare A."/>
            <person name="Taylor D."/>
            <person name="Butler G."/>
            <person name="de Vries R.P."/>
            <person name="Allijn I.E."/>
            <person name="van den Brink J."/>
            <person name="Ushinsky S."/>
            <person name="Storms R."/>
            <person name="Powell A.J."/>
            <person name="Paulsen I.T."/>
            <person name="Elbourne L.D.H."/>
            <person name="Baker S.E."/>
            <person name="Magnuson J."/>
            <person name="LaBoissiere S."/>
            <person name="Clutterbuck A.J."/>
            <person name="Martinez D."/>
            <person name="Wogulis M."/>
            <person name="de Leon A.L."/>
            <person name="Rey M.W."/>
            <person name="Tsang A."/>
        </authorList>
    </citation>
    <scope>NUCLEOTIDE SEQUENCE [LARGE SCALE GENOMIC DNA]</scope>
    <source>
        <strain evidence="2">ATCC 42464 / BCRC 31852 / DSM 1799</strain>
    </source>
</reference>
<dbReference type="KEGG" id="mtm:MYCTH_2308419"/>